<dbReference type="OrthoDB" id="3213425at2"/>
<comment type="caution">
    <text evidence="2">The sequence shown here is derived from an EMBL/GenBank/DDBJ whole genome shotgun (WGS) entry which is preliminary data.</text>
</comment>
<dbReference type="Proteomes" id="UP000282674">
    <property type="component" value="Unassembled WGS sequence"/>
</dbReference>
<dbReference type="PROSITE" id="PS50005">
    <property type="entry name" value="TPR"/>
    <property type="match status" value="1"/>
</dbReference>
<organism evidence="2 3">
    <name type="scientific">Actinomadura harenae</name>
    <dbReference type="NCBI Taxonomy" id="2483351"/>
    <lineage>
        <taxon>Bacteria</taxon>
        <taxon>Bacillati</taxon>
        <taxon>Actinomycetota</taxon>
        <taxon>Actinomycetes</taxon>
        <taxon>Streptosporangiales</taxon>
        <taxon>Thermomonosporaceae</taxon>
        <taxon>Actinomadura</taxon>
    </lineage>
</organism>
<protein>
    <submittedName>
        <fullName evidence="2">Uncharacterized protein</fullName>
    </submittedName>
</protein>
<dbReference type="AlphaFoldDB" id="A0A3M2LD31"/>
<dbReference type="InterPro" id="IPR011990">
    <property type="entry name" value="TPR-like_helical_dom_sf"/>
</dbReference>
<gene>
    <name evidence="2" type="ORF">EBO15_41165</name>
</gene>
<dbReference type="InterPro" id="IPR019734">
    <property type="entry name" value="TPR_rpt"/>
</dbReference>
<evidence type="ECO:0000256" key="1">
    <source>
        <dbReference type="PROSITE-ProRule" id="PRU00339"/>
    </source>
</evidence>
<reference evidence="2 3" key="1">
    <citation type="submission" date="2018-10" db="EMBL/GenBank/DDBJ databases">
        <title>Isolation from soil.</title>
        <authorList>
            <person name="Hu J."/>
        </authorList>
    </citation>
    <scope>NUCLEOTIDE SEQUENCE [LARGE SCALE GENOMIC DNA]</scope>
    <source>
        <strain evidence="2 3">NEAU-Ht49</strain>
    </source>
</reference>
<accession>A0A3M2LD31</accession>
<name>A0A3M2LD31_9ACTN</name>
<dbReference type="SUPFAM" id="SSF48452">
    <property type="entry name" value="TPR-like"/>
    <property type="match status" value="1"/>
</dbReference>
<evidence type="ECO:0000313" key="2">
    <source>
        <dbReference type="EMBL" id="RMI33875.1"/>
    </source>
</evidence>
<keyword evidence="3" id="KW-1185">Reference proteome</keyword>
<evidence type="ECO:0000313" key="3">
    <source>
        <dbReference type="Proteomes" id="UP000282674"/>
    </source>
</evidence>
<keyword evidence="1" id="KW-0802">TPR repeat</keyword>
<feature type="repeat" description="TPR" evidence="1">
    <location>
        <begin position="331"/>
        <end position="364"/>
    </location>
</feature>
<proteinExistence type="predicted"/>
<dbReference type="EMBL" id="RFFG01000174">
    <property type="protein sequence ID" value="RMI33875.1"/>
    <property type="molecule type" value="Genomic_DNA"/>
</dbReference>
<sequence length="444" mass="48574">MSGDRFARRLNALAEEFEREERVHVKTPYKWSRGETPRSPWRALSALLLSRELGRTITPADLGWPADQVEYTTATCGLDSPWTREGTLRALAVVADADRMDRRSFVALVGTAITSPAHEWLIAHPITRLAQATGTAIPAGVVDHLDGITDHLRRMDDQVGGGPMLRLVHEQLRYVTTLLRNGRYDDSLGRRLHAVAAELLRLAGFAAFDSGRHGLAQWYWDAGLRAAHAAGDSALGANILGFKSCQAKDAGGGREAVVLANSARLGYSGASGQVTAILALRAAEAAANDRTTTSGHRASQTRHAIDDAFNALDDPPPATGHPAWAYWMDPAQAHAQAGYCYLRIGEHAKARTELRAALRLQDKEYSREGALRHVLLATTYLQQTQPDLEHTLAHAHQAADALTGHVDSARCRGHLDRLAKDLQPYRRTTKVQELLDRSRAMSNP</sequence>